<dbReference type="GO" id="GO:0003677">
    <property type="term" value="F:DNA binding"/>
    <property type="evidence" value="ECO:0007669"/>
    <property type="project" value="InterPro"/>
</dbReference>
<dbReference type="RefSeq" id="WP_118910596.1">
    <property type="nucleotide sequence ID" value="NZ_QOCS01000009.1"/>
</dbReference>
<dbReference type="SMART" id="SM00530">
    <property type="entry name" value="HTH_XRE"/>
    <property type="match status" value="1"/>
</dbReference>
<organism evidence="2 3">
    <name type="scientific">Bombilactobacillus bombi</name>
    <dbReference type="NCBI Taxonomy" id="1303590"/>
    <lineage>
        <taxon>Bacteria</taxon>
        <taxon>Bacillati</taxon>
        <taxon>Bacillota</taxon>
        <taxon>Bacilli</taxon>
        <taxon>Lactobacillales</taxon>
        <taxon>Lactobacillaceae</taxon>
        <taxon>Bombilactobacillus</taxon>
    </lineage>
</organism>
<dbReference type="Pfam" id="PF13443">
    <property type="entry name" value="HTH_26"/>
    <property type="match status" value="1"/>
</dbReference>
<dbReference type="AlphaFoldDB" id="A0A3R6Z934"/>
<dbReference type="EMBL" id="QOCS01000009">
    <property type="protein sequence ID" value="RHW46782.1"/>
    <property type="molecule type" value="Genomic_DNA"/>
</dbReference>
<accession>A0A3R6Z934</accession>
<dbReference type="PROSITE" id="PS50943">
    <property type="entry name" value="HTH_CROC1"/>
    <property type="match status" value="1"/>
</dbReference>
<protein>
    <recommendedName>
        <fullName evidence="1">HTH cro/C1-type domain-containing protein</fullName>
    </recommendedName>
</protein>
<dbReference type="Proteomes" id="UP000284822">
    <property type="component" value="Unassembled WGS sequence"/>
</dbReference>
<dbReference type="InterPro" id="IPR001387">
    <property type="entry name" value="Cro/C1-type_HTH"/>
</dbReference>
<reference evidence="2 3" key="1">
    <citation type="submission" date="2018-07" db="EMBL/GenBank/DDBJ databases">
        <title>Genome sequences of six Lactobacillus spp. isolated from bumble bee guts.</title>
        <authorList>
            <person name="Motta E.V.S."/>
            <person name="Moran N.A."/>
        </authorList>
    </citation>
    <scope>NUCLEOTIDE SEQUENCE [LARGE SCALE GENOMIC DNA]</scope>
    <source>
        <strain evidence="2 3">LV-8.1</strain>
    </source>
</reference>
<evidence type="ECO:0000313" key="2">
    <source>
        <dbReference type="EMBL" id="RHW46782.1"/>
    </source>
</evidence>
<evidence type="ECO:0000259" key="1">
    <source>
        <dbReference type="PROSITE" id="PS50943"/>
    </source>
</evidence>
<dbReference type="SUPFAM" id="SSF47413">
    <property type="entry name" value="lambda repressor-like DNA-binding domains"/>
    <property type="match status" value="1"/>
</dbReference>
<comment type="caution">
    <text evidence="2">The sequence shown here is derived from an EMBL/GenBank/DDBJ whole genome shotgun (WGS) entry which is preliminary data.</text>
</comment>
<name>A0A3R6Z934_9LACO</name>
<dbReference type="InterPro" id="IPR010982">
    <property type="entry name" value="Lambda_DNA-bd_dom_sf"/>
</dbReference>
<gene>
    <name evidence="2" type="ORF">DS832_04655</name>
</gene>
<sequence length="213" mass="24674">MVNLLGEYIKQNNINITEMAQNIGISRPALSKLAHQKIVPPKTSISTLVAIALYLNVNFSELFPLALTDFDIKFYFLSPFKNSSTKNWQTATGFISATFKLENIIRSLPISLELDIDNNYNVFLQFWPTQKNTDDSIHQFLRYLDNPTNLKPNIIKENIYIAKYLVKEILNFLKIQLTQIFSDYQTKFVIINFYSNIDKSNVLVTDNFEIKQT</sequence>
<feature type="domain" description="HTH cro/C1-type" evidence="1">
    <location>
        <begin position="7"/>
        <end position="62"/>
    </location>
</feature>
<dbReference type="CDD" id="cd00093">
    <property type="entry name" value="HTH_XRE"/>
    <property type="match status" value="1"/>
</dbReference>
<dbReference type="Gene3D" id="1.10.260.40">
    <property type="entry name" value="lambda repressor-like DNA-binding domains"/>
    <property type="match status" value="1"/>
</dbReference>
<evidence type="ECO:0000313" key="3">
    <source>
        <dbReference type="Proteomes" id="UP000284822"/>
    </source>
</evidence>
<proteinExistence type="predicted"/>